<dbReference type="Gene3D" id="3.30.460.10">
    <property type="entry name" value="Beta Polymerase, domain 2"/>
    <property type="match status" value="1"/>
</dbReference>
<evidence type="ECO:0000259" key="10">
    <source>
        <dbReference type="PROSITE" id="PS51671"/>
    </source>
</evidence>
<gene>
    <name evidence="7" type="primary">glnD</name>
    <name evidence="12" type="ORF">HMPREF2130_08150</name>
</gene>
<dbReference type="Gene3D" id="1.10.3210.10">
    <property type="entry name" value="Hypothetical protein af1432"/>
    <property type="match status" value="1"/>
</dbReference>
<evidence type="ECO:0000256" key="4">
    <source>
        <dbReference type="ARBA" id="ARBA00022801"/>
    </source>
</evidence>
<name>A0A096AH35_9BURK</name>
<dbReference type="InterPro" id="IPR013546">
    <property type="entry name" value="PII_UdlTrfase/GS_AdlTrfase"/>
</dbReference>
<keyword evidence="5 7" id="KW-0460">Magnesium</keyword>
<evidence type="ECO:0000256" key="3">
    <source>
        <dbReference type="ARBA" id="ARBA00022737"/>
    </source>
</evidence>
<dbReference type="InterPro" id="IPR002934">
    <property type="entry name" value="Polymerase_NTP_transf_dom"/>
</dbReference>
<evidence type="ECO:0000256" key="6">
    <source>
        <dbReference type="ARBA" id="ARBA00023268"/>
    </source>
</evidence>
<dbReference type="CDD" id="cd05401">
    <property type="entry name" value="NT_GlnE_GlnD_like"/>
    <property type="match status" value="1"/>
</dbReference>
<comment type="cofactor">
    <cofactor evidence="7">
        <name>Mg(2+)</name>
        <dbReference type="ChEBI" id="CHEBI:18420"/>
    </cofactor>
</comment>
<dbReference type="CDD" id="cd04900">
    <property type="entry name" value="ACT_UUR-like_1"/>
    <property type="match status" value="1"/>
</dbReference>
<dbReference type="SUPFAM" id="SSF109604">
    <property type="entry name" value="HD-domain/PDEase-like"/>
    <property type="match status" value="1"/>
</dbReference>
<feature type="domain" description="ACT" evidence="10">
    <location>
        <begin position="794"/>
        <end position="866"/>
    </location>
</feature>
<dbReference type="EC" id="2.7.7.59" evidence="7"/>
<dbReference type="eggNOG" id="COG2844">
    <property type="taxonomic scope" value="Bacteria"/>
</dbReference>
<dbReference type="Pfam" id="PF01966">
    <property type="entry name" value="HD"/>
    <property type="match status" value="1"/>
</dbReference>
<comment type="domain">
    <text evidence="7">Has four distinct domains: an N-terminal nucleotidyltransferase (NT) domain responsible for UTase activity, a central HD domain that encodes UR activity, and two C-terminal ACT domains that seem to have a role in glutamine sensing.</text>
</comment>
<reference evidence="12 13" key="1">
    <citation type="submission" date="2014-07" db="EMBL/GenBank/DDBJ databases">
        <authorList>
            <person name="McCorrison J."/>
            <person name="Sanka R."/>
            <person name="Torralba M."/>
            <person name="Gillis M."/>
            <person name="Haft D.H."/>
            <person name="Methe B."/>
            <person name="Sutton G."/>
            <person name="Nelson K.E."/>
        </authorList>
    </citation>
    <scope>NUCLEOTIDE SEQUENCE [LARGE SCALE GENOMIC DNA]</scope>
    <source>
        <strain evidence="12 13">DNF00040</strain>
    </source>
</reference>
<accession>A0A096AH35</accession>
<comment type="activity regulation">
    <text evidence="7">Uridylyltransferase (UTase) activity is inhibited by glutamine, while glutamine activates uridylyl-removing (UR) activity.</text>
</comment>
<dbReference type="InterPro" id="IPR010043">
    <property type="entry name" value="UTase/UR"/>
</dbReference>
<organism evidence="12 13">
    <name type="scientific">Oligella urethralis DNF00040</name>
    <dbReference type="NCBI Taxonomy" id="1401065"/>
    <lineage>
        <taxon>Bacteria</taxon>
        <taxon>Pseudomonadati</taxon>
        <taxon>Pseudomonadota</taxon>
        <taxon>Betaproteobacteria</taxon>
        <taxon>Burkholderiales</taxon>
        <taxon>Alcaligenaceae</taxon>
        <taxon>Oligella</taxon>
    </lineage>
</organism>
<keyword evidence="1 7" id="KW-0808">Transferase</keyword>
<comment type="caution">
    <text evidence="12">The sequence shown here is derived from an EMBL/GenBank/DDBJ whole genome shotgun (WGS) entry which is preliminary data.</text>
</comment>
<dbReference type="PANTHER" id="PTHR47320:SF1">
    <property type="entry name" value="BIFUNCTIONAL URIDYLYLTRANSFERASE_URIDYLYL-REMOVING ENZYME"/>
    <property type="match status" value="1"/>
</dbReference>
<dbReference type="EMBL" id="JRNI01000031">
    <property type="protein sequence ID" value="KGF30022.1"/>
    <property type="molecule type" value="Genomic_DNA"/>
</dbReference>
<comment type="function">
    <text evidence="7">Modifies, by uridylylation and deuridylylation, the PII regulatory proteins (GlnB and homologs), in response to the nitrogen status of the cell that GlnD senses through the glutamine level. Under low glutamine levels, catalyzes the conversion of the PII proteins and UTP to PII-UMP and PPi, while under higher glutamine levels, GlnD hydrolyzes PII-UMP to PII and UMP (deuridylylation). Thus, controls uridylylation state and activity of the PII proteins, and plays an important role in the regulation of nitrogen metabolism.</text>
</comment>
<dbReference type="GO" id="GO:0008081">
    <property type="term" value="F:phosphoric diester hydrolase activity"/>
    <property type="evidence" value="ECO:0007669"/>
    <property type="project" value="UniProtKB-UniRule"/>
</dbReference>
<dbReference type="NCBIfam" id="NF002837">
    <property type="entry name" value="PRK03059.1"/>
    <property type="match status" value="1"/>
</dbReference>
<dbReference type="PIRSF" id="PIRSF006288">
    <property type="entry name" value="PII_uridyltransf"/>
    <property type="match status" value="1"/>
</dbReference>
<dbReference type="Proteomes" id="UP000029629">
    <property type="component" value="Unassembled WGS sequence"/>
</dbReference>
<dbReference type="GO" id="GO:0008773">
    <property type="term" value="F:[protein-PII] uridylyltransferase activity"/>
    <property type="evidence" value="ECO:0007669"/>
    <property type="project" value="UniProtKB-UniRule"/>
</dbReference>
<keyword evidence="8" id="KW-0175">Coiled coil</keyword>
<evidence type="ECO:0000256" key="7">
    <source>
        <dbReference type="HAMAP-Rule" id="MF_00277"/>
    </source>
</evidence>
<comment type="similarity">
    <text evidence="7">Belongs to the GlnD family.</text>
</comment>
<keyword evidence="6 7" id="KW-0511">Multifunctional enzyme</keyword>
<evidence type="ECO:0000259" key="11">
    <source>
        <dbReference type="PROSITE" id="PS51831"/>
    </source>
</evidence>
<dbReference type="SUPFAM" id="SSF55021">
    <property type="entry name" value="ACT-like"/>
    <property type="match status" value="2"/>
</dbReference>
<dbReference type="SUPFAM" id="SSF81593">
    <property type="entry name" value="Nucleotidyltransferase substrate binding subunit/domain"/>
    <property type="match status" value="1"/>
</dbReference>
<evidence type="ECO:0000313" key="12">
    <source>
        <dbReference type="EMBL" id="KGF30022.1"/>
    </source>
</evidence>
<evidence type="ECO:0000256" key="5">
    <source>
        <dbReference type="ARBA" id="ARBA00022842"/>
    </source>
</evidence>
<evidence type="ECO:0000313" key="13">
    <source>
        <dbReference type="Proteomes" id="UP000029629"/>
    </source>
</evidence>
<comment type="caution">
    <text evidence="7">Lacks conserved residue(s) required for the propagation of feature annotation.</text>
</comment>
<proteinExistence type="inferred from homology"/>
<comment type="catalytic activity">
    <reaction evidence="7">
        <text>[protein-PII]-L-tyrosine + UTP = [protein-PII]-uridylyl-L-tyrosine + diphosphate</text>
        <dbReference type="Rhea" id="RHEA:13673"/>
        <dbReference type="Rhea" id="RHEA-COMP:12147"/>
        <dbReference type="Rhea" id="RHEA-COMP:12148"/>
        <dbReference type="ChEBI" id="CHEBI:33019"/>
        <dbReference type="ChEBI" id="CHEBI:46398"/>
        <dbReference type="ChEBI" id="CHEBI:46858"/>
        <dbReference type="ChEBI" id="CHEBI:90602"/>
        <dbReference type="EC" id="2.7.7.59"/>
    </reaction>
</comment>
<evidence type="ECO:0000256" key="9">
    <source>
        <dbReference type="SAM" id="MobiDB-lite"/>
    </source>
</evidence>
<dbReference type="InterPro" id="IPR043519">
    <property type="entry name" value="NT_sf"/>
</dbReference>
<dbReference type="RefSeq" id="WP_036559861.1">
    <property type="nucleotide sequence ID" value="NZ_JRNI01000031.1"/>
</dbReference>
<dbReference type="InterPro" id="IPR003607">
    <property type="entry name" value="HD/PDEase_dom"/>
</dbReference>
<comment type="catalytic activity">
    <reaction evidence="7">
        <text>[protein-PII]-uridylyl-L-tyrosine + H2O = [protein-PII]-L-tyrosine + UMP + H(+)</text>
        <dbReference type="Rhea" id="RHEA:48600"/>
        <dbReference type="Rhea" id="RHEA-COMP:12147"/>
        <dbReference type="Rhea" id="RHEA-COMP:12148"/>
        <dbReference type="ChEBI" id="CHEBI:15377"/>
        <dbReference type="ChEBI" id="CHEBI:15378"/>
        <dbReference type="ChEBI" id="CHEBI:46858"/>
        <dbReference type="ChEBI" id="CHEBI:57865"/>
        <dbReference type="ChEBI" id="CHEBI:90602"/>
    </reaction>
</comment>
<keyword evidence="2 7" id="KW-0548">Nucleotidyltransferase</keyword>
<dbReference type="PROSITE" id="PS51831">
    <property type="entry name" value="HD"/>
    <property type="match status" value="1"/>
</dbReference>
<dbReference type="Pfam" id="PF01909">
    <property type="entry name" value="NTP_transf_2"/>
    <property type="match status" value="1"/>
</dbReference>
<dbReference type="GO" id="GO:0006808">
    <property type="term" value="P:regulation of nitrogen utilization"/>
    <property type="evidence" value="ECO:0007669"/>
    <property type="project" value="UniProtKB-UniRule"/>
</dbReference>
<dbReference type="InterPro" id="IPR002912">
    <property type="entry name" value="ACT_dom"/>
</dbReference>
<dbReference type="PROSITE" id="PS51671">
    <property type="entry name" value="ACT"/>
    <property type="match status" value="2"/>
</dbReference>
<dbReference type="PANTHER" id="PTHR47320">
    <property type="entry name" value="BIFUNCTIONAL URIDYLYLTRANSFERASE/URIDYLYL-REMOVING ENZYME"/>
    <property type="match status" value="1"/>
</dbReference>
<feature type="domain" description="ACT" evidence="10">
    <location>
        <begin position="678"/>
        <end position="757"/>
    </location>
</feature>
<dbReference type="OrthoDB" id="9758038at2"/>
<dbReference type="AlphaFoldDB" id="A0A096AH35"/>
<feature type="region of interest" description="Disordered" evidence="9">
    <location>
        <begin position="758"/>
        <end position="777"/>
    </location>
</feature>
<keyword evidence="13" id="KW-1185">Reference proteome</keyword>
<dbReference type="Pfam" id="PF08335">
    <property type="entry name" value="GlnD_UR_UTase"/>
    <property type="match status" value="1"/>
</dbReference>
<evidence type="ECO:0000256" key="8">
    <source>
        <dbReference type="SAM" id="Coils"/>
    </source>
</evidence>
<dbReference type="InterPro" id="IPR045865">
    <property type="entry name" value="ACT-like_dom_sf"/>
</dbReference>
<dbReference type="NCBIfam" id="TIGR01693">
    <property type="entry name" value="UTase_glnD"/>
    <property type="match status" value="1"/>
</dbReference>
<dbReference type="CDD" id="cd00077">
    <property type="entry name" value="HDc"/>
    <property type="match status" value="1"/>
</dbReference>
<dbReference type="EC" id="3.1.4.-" evidence="7"/>
<keyword evidence="3" id="KW-0677">Repeat</keyword>
<protein>
    <recommendedName>
        <fullName evidence="7">Bifunctional uridylyltransferase/uridylyl-removing enzyme</fullName>
        <shortName evidence="7">UTase/UR</shortName>
    </recommendedName>
    <alternativeName>
        <fullName evidence="7">Bifunctional [protein-PII] modification enzyme</fullName>
    </alternativeName>
    <alternativeName>
        <fullName evidence="7">Bifunctional nitrogen sensor protein</fullName>
    </alternativeName>
    <domain>
        <recommendedName>
            <fullName evidence="7">[Protein-PII] uridylyltransferase</fullName>
            <shortName evidence="7">PII uridylyltransferase</shortName>
            <shortName evidence="7">UTase</shortName>
            <ecNumber evidence="7">2.7.7.59</ecNumber>
        </recommendedName>
    </domain>
    <domain>
        <recommendedName>
            <fullName evidence="7">[Protein-PII]-UMP uridylyl-removing enzyme</fullName>
            <shortName evidence="7">UR</shortName>
            <ecNumber evidence="7">3.1.4.-</ecNumber>
        </recommendedName>
    </domain>
</protein>
<evidence type="ECO:0000256" key="1">
    <source>
        <dbReference type="ARBA" id="ARBA00022679"/>
    </source>
</evidence>
<sequence length="873" mass="100810">MNLTAHSIQFKQQLRQQYDAAIALYKQDRSRPDQLLQQLSCIVDKVLHQMAAHYPLPANAALCAVGGYGRGELYPCSDIDLLILLNSPPSPSEQDQLEVFIATLWDLGLEVGHSVRTIDECVEASQKDVTIATGLLESRWLLGESAIFHRLQQRFKAEFNPASFYRAKALEYKQRHARYADTPYALEPNCKESPGGIRDIQLIHWIARAAGIKPSWHRLVSAGLMRDNEALQMKAAESNYQRLRIELHLLNRKNDDRLLFDVQIALAREFAIQPEASKRASEVLMQRYYQDARTVYVITGFMMQIFESYFFENSVETEQLLEGDFKIVDEELDVIREDAFLRKPPLLLKTFLVFQQHPQIQTISVRTQRLIWDAVERIDEQFRSNPVNHWLFLQILKQPKRIVQSFRMMNYLNVLPAYIPAFEKVVGQMQHDLYHVYTVDQHSLMVIRNIRRFTMPEFSDENPLAHQLMENFEDRWLLYIAALFHDIAKGRGGDHSELGAKEVTAFAKLHNLEQEEIELLQFLVAEHLLMSNVAQKRDLSDEKVIRAFAARVGTQSRLAALYLLTVADIRGTSPKVWNSWKAKLIENLYYLCASALGDNNFNRNKFLEQRKKAADALIRAAGMNDDDREQFWSKMDNAYFLRHEPEDIAWHTLHLYQHTNTEHAIVRARPTERADSMQILVFIKDQDALFERIASYFHEQQINIYEAQIHTSINGYALDSFLVESSRFAGDATGFAKIIEAELAKKLDLAQPLAEPAIDNERLPTTSAGQRRSRSFPVRPRVQLDREENGRYWRLQLNTTDTPGILYSLAHIFSQFKINLRMARLLTLGERVEDIFIIQGAALENLQSQLDFERAIMETLNELLPSTTHHAAN</sequence>
<dbReference type="SMART" id="SM00471">
    <property type="entry name" value="HDc"/>
    <property type="match status" value="1"/>
</dbReference>
<feature type="domain" description="HD" evidence="11">
    <location>
        <begin position="439"/>
        <end position="561"/>
    </location>
</feature>
<dbReference type="InterPro" id="IPR006674">
    <property type="entry name" value="HD_domain"/>
</dbReference>
<evidence type="ECO:0000256" key="2">
    <source>
        <dbReference type="ARBA" id="ARBA00022695"/>
    </source>
</evidence>
<feature type="region of interest" description="Uridylyltransferase" evidence="7">
    <location>
        <begin position="1"/>
        <end position="320"/>
    </location>
</feature>
<keyword evidence="4 7" id="KW-0378">Hydrolase</keyword>
<dbReference type="SUPFAM" id="SSF81301">
    <property type="entry name" value="Nucleotidyltransferase"/>
    <property type="match status" value="1"/>
</dbReference>
<dbReference type="HAMAP" id="MF_00277">
    <property type="entry name" value="PII_uridylyl_transf"/>
    <property type="match status" value="1"/>
</dbReference>
<feature type="coiled-coil region" evidence="8">
    <location>
        <begin position="226"/>
        <end position="253"/>
    </location>
</feature>